<protein>
    <submittedName>
        <fullName evidence="2">Uncharacterized protein</fullName>
    </submittedName>
</protein>
<dbReference type="KEGG" id="gdi:GDI3583"/>
<organism evidence="2 3">
    <name type="scientific">Gluconacetobacter diazotrophicus (strain ATCC 49037 / DSM 5601 / CCUG 37298 / CIP 103539 / LMG 7603 / PAl5)</name>
    <dbReference type="NCBI Taxonomy" id="272568"/>
    <lineage>
        <taxon>Bacteria</taxon>
        <taxon>Pseudomonadati</taxon>
        <taxon>Pseudomonadota</taxon>
        <taxon>Alphaproteobacteria</taxon>
        <taxon>Acetobacterales</taxon>
        <taxon>Acetobacteraceae</taxon>
        <taxon>Gluconacetobacter</taxon>
    </lineage>
</organism>
<gene>
    <name evidence="2" type="ordered locus">GDI3583</name>
</gene>
<dbReference type="EMBL" id="AM889285">
    <property type="protein sequence ID" value="CAP57526.1"/>
    <property type="molecule type" value="Genomic_DNA"/>
</dbReference>
<keyword evidence="3" id="KW-1185">Reference proteome</keyword>
<evidence type="ECO:0000256" key="1">
    <source>
        <dbReference type="SAM" id="MobiDB-lite"/>
    </source>
</evidence>
<reference evidence="2 3" key="1">
    <citation type="journal article" date="2009" name="BMC Genomics">
        <title>Complete genome sequence of the sugarcane nitrogen-fixing endophyte Gluconacetobacter diazotrophicus Pal5.</title>
        <authorList>
            <person name="Bertalan M."/>
            <person name="Albano R."/>
            <person name="Padua V."/>
            <person name="Rouws L."/>
            <person name="Rojas C."/>
            <person name="Hemerly A."/>
            <person name="Teixeira K."/>
            <person name="Schwab S."/>
            <person name="Araujo J."/>
            <person name="Oliveira A."/>
            <person name="Franca L."/>
            <person name="Magalhaes V."/>
            <person name="Alqueres S."/>
            <person name="Cardoso A."/>
            <person name="Almeida W."/>
            <person name="Loureiro M.M."/>
            <person name="Nogueira E."/>
            <person name="Cidade D."/>
            <person name="Oliveira D."/>
            <person name="Simao T."/>
            <person name="Macedo J."/>
            <person name="Valadao A."/>
            <person name="Dreschsel M."/>
            <person name="Freitas F."/>
            <person name="Vidal M."/>
            <person name="Guedes H."/>
            <person name="Rodrigues E."/>
            <person name="Meneses C."/>
            <person name="Brioso P."/>
            <person name="Pozzer L."/>
            <person name="Figueiredo D."/>
            <person name="Montano H."/>
            <person name="Junior J."/>
            <person name="Filho G."/>
            <person name="Flores V."/>
            <person name="Ferreira B."/>
            <person name="Branco A."/>
            <person name="Gonzalez P."/>
            <person name="Guillobel H."/>
            <person name="Lemos M."/>
            <person name="Seibel L."/>
            <person name="Macedo J."/>
            <person name="Alves-Ferreira M."/>
            <person name="Sachetto-Martins G."/>
            <person name="Coelho A."/>
            <person name="Santos E."/>
            <person name="Amaral G."/>
            <person name="Neves A."/>
            <person name="Pacheco A.B."/>
            <person name="Carvalho D."/>
            <person name="Lery L."/>
            <person name="Bisch P."/>
            <person name="Rossle S.C."/>
            <person name="Urmenyi T."/>
            <person name="Kruger W.V."/>
            <person name="Martins O."/>
            <person name="Baldani J.I."/>
            <person name="Ferreira P.C."/>
        </authorList>
    </citation>
    <scope>NUCLEOTIDE SEQUENCE [LARGE SCALE GENOMIC DNA]</scope>
    <source>
        <strain evidence="3">ATCC 49037 / DSM 5601 / CCUG 37298 / CIP 103539 / LMG 7603 / PAl5</strain>
    </source>
</reference>
<evidence type="ECO:0000313" key="2">
    <source>
        <dbReference type="EMBL" id="CAP57526.1"/>
    </source>
</evidence>
<evidence type="ECO:0000313" key="3">
    <source>
        <dbReference type="Proteomes" id="UP000001176"/>
    </source>
</evidence>
<name>A9H6P1_GLUDA</name>
<dbReference type="Proteomes" id="UP000001176">
    <property type="component" value="Chromosome"/>
</dbReference>
<sequence>MGMAAALNIETLAKVWALAERGAGGEAQAARARAAAMIEPHGYALEDVPDLIAGLAGPEPGAGGFTFYNMSNPAHVRAYAAQERAKCRRWMAEHAVEIAEVIVRYGSEEAVFAPTPDERAFDDAIEPFREKRGGDNADTFDGELFGPTSRVRTALGNAKPWPTTIPDALAELEAWERLQDDRNTADGNRQREYLSQGADFRRWALGDMVNKDLPARNLSDVITRLRFQVDSQGTYDATEAVLADLERLQAAHAGKSGNGTKTAQEADSCRIDFKGRAAPDGPAGGDGRPFNLNTASQRRAAVERILNTPEGQRLSLRAIAAMAGVSPATVMAARKRRAA</sequence>
<proteinExistence type="predicted"/>
<accession>A9H6P1</accession>
<dbReference type="AlphaFoldDB" id="A9H6P1"/>
<feature type="region of interest" description="Disordered" evidence="1">
    <location>
        <begin position="273"/>
        <end position="292"/>
    </location>
</feature>